<dbReference type="Pfam" id="PF00486">
    <property type="entry name" value="Trans_reg_C"/>
    <property type="match status" value="1"/>
</dbReference>
<dbReference type="InterPro" id="IPR001867">
    <property type="entry name" value="OmpR/PhoB-type_DNA-bd"/>
</dbReference>
<dbReference type="PANTHER" id="PTHR35807:SF1">
    <property type="entry name" value="TRANSCRIPTIONAL REGULATOR REDD"/>
    <property type="match status" value="1"/>
</dbReference>
<gene>
    <name evidence="9" type="ORF">K7B10_36330</name>
</gene>
<evidence type="ECO:0000256" key="7">
    <source>
        <dbReference type="SAM" id="MobiDB-lite"/>
    </source>
</evidence>
<sequence>MDRAELPEPFFSVLGAVRIRSAGLQLPLGSPQQRALLAMLLLRRNDVVDLDEIVDGLWGEEPPRTAVGTVRSHVYRLRRALGPRIVTHGQGYLLHVAPGALDLDVFDELVAQARGCTAEEGTGEAAELLARALGLWQGAPLAGLPGPYAAIHRERLSELRLSVLLERIELDLRLGRHDRLVPELTGLCAEHPLHGRLRELAGLALVRSGRGAPAARDEQPARPHRTPGTPPAADAPHAPAEPPVPPDPAALPVPVPLPKPAQLPCPPDHLVGRAEVVAEVLDTLTTPRPGSIAVVTVTGTGGVGKSALTVHVAQRLRDRYPEGQLYASLHGTSKDPADPGTVLAGFLQALGTHASQIPAGQQERAALFRTTVADRRILLVLDDARDTAQVEALLPGTPTCAVLVTGRSTLDGLPTVRRVRLEPLAVPEALAVLGAVAGPQRIAAEADQAQALAERCGGLPLALRLAGARLAARPSWTLSDFVRLLDGGHPAFPALPPFSVFPAPAGSQDGITACLRPGYDLLEEEEARLLRLLALPRGGATDIAGAAALGGLSPARAGQFLERLTGRGLLESPRPGVYRQYPLLRMFAAERSHEQDRPEEREAAMTRFLDHLLAEARTVHAAERPGHHVVGLLPPDTCPGRPDSRRRLVDPDHDGALAVAAQIVEAVPSAVAVAADLALAVEPLLEGSYLWADSLEPLRRILRTAQDQGHLRAAGRAGHLLGSALAHLGRLDEADRILDAAEHAARAVSDEAVHTGILNRRAHVCQYRAHWLQADVLHRQAVTAAEEYGSDWACRNARANSVSTLLRLSRRDEAAEISRTTLASAVEAQDQGGEAYALYNLGLTARHLGRTDEAVDRHRQSAALGARHGSPAMEAMNLVSETAAQLAGNRLPAAVECGERAVAATRRLRWHTAEVRALRLLGSALAAAGDRRRARARLEQAAAVLTLSGLPRRPHDPLLPPDAASA</sequence>
<evidence type="ECO:0000313" key="9">
    <source>
        <dbReference type="EMBL" id="MCC0100159.1"/>
    </source>
</evidence>
<evidence type="ECO:0000256" key="1">
    <source>
        <dbReference type="ARBA" id="ARBA00005820"/>
    </source>
</evidence>
<protein>
    <submittedName>
        <fullName evidence="9">Winged helix-turn-helix domain-containing protein</fullName>
    </submittedName>
</protein>
<dbReference type="Proteomes" id="UP001520654">
    <property type="component" value="Unassembled WGS sequence"/>
</dbReference>
<dbReference type="InterPro" id="IPR016032">
    <property type="entry name" value="Sig_transdc_resp-reg_C-effctor"/>
</dbReference>
<dbReference type="SUPFAM" id="SSF48452">
    <property type="entry name" value="TPR-like"/>
    <property type="match status" value="2"/>
</dbReference>
<dbReference type="SMART" id="SM01043">
    <property type="entry name" value="BTAD"/>
    <property type="match status" value="1"/>
</dbReference>
<evidence type="ECO:0000313" key="10">
    <source>
        <dbReference type="Proteomes" id="UP001520654"/>
    </source>
</evidence>
<name>A0ABS8EGU0_9ACTN</name>
<dbReference type="PANTHER" id="PTHR35807">
    <property type="entry name" value="TRANSCRIPTIONAL REGULATOR REDD-RELATED"/>
    <property type="match status" value="1"/>
</dbReference>
<evidence type="ECO:0000256" key="5">
    <source>
        <dbReference type="ARBA" id="ARBA00023163"/>
    </source>
</evidence>
<dbReference type="InterPro" id="IPR036388">
    <property type="entry name" value="WH-like_DNA-bd_sf"/>
</dbReference>
<comment type="similarity">
    <text evidence="1">Belongs to the AfsR/DnrI/RedD regulatory family.</text>
</comment>
<dbReference type="Gene3D" id="1.10.10.10">
    <property type="entry name" value="Winged helix-like DNA-binding domain superfamily/Winged helix DNA-binding domain"/>
    <property type="match status" value="1"/>
</dbReference>
<dbReference type="InterPro" id="IPR002182">
    <property type="entry name" value="NB-ARC"/>
</dbReference>
<keyword evidence="4 6" id="KW-0238">DNA-binding</keyword>
<dbReference type="SUPFAM" id="SSF46894">
    <property type="entry name" value="C-terminal effector domain of the bipartite response regulators"/>
    <property type="match status" value="1"/>
</dbReference>
<dbReference type="PROSITE" id="PS51755">
    <property type="entry name" value="OMPR_PHOB"/>
    <property type="match status" value="1"/>
</dbReference>
<evidence type="ECO:0000256" key="6">
    <source>
        <dbReference type="PROSITE-ProRule" id="PRU01091"/>
    </source>
</evidence>
<dbReference type="InterPro" id="IPR005158">
    <property type="entry name" value="BTAD"/>
</dbReference>
<dbReference type="PRINTS" id="PR00364">
    <property type="entry name" value="DISEASERSIST"/>
</dbReference>
<accession>A0ABS8EGU0</accession>
<keyword evidence="2" id="KW-0902">Two-component regulatory system</keyword>
<evidence type="ECO:0000256" key="4">
    <source>
        <dbReference type="ARBA" id="ARBA00023125"/>
    </source>
</evidence>
<dbReference type="Pfam" id="PF03704">
    <property type="entry name" value="BTAD"/>
    <property type="match status" value="1"/>
</dbReference>
<feature type="region of interest" description="Disordered" evidence="7">
    <location>
        <begin position="208"/>
        <end position="260"/>
    </location>
</feature>
<dbReference type="RefSeq" id="WP_229343449.1">
    <property type="nucleotide sequence ID" value="NZ_JAINUL010000001.1"/>
</dbReference>
<dbReference type="Gene3D" id="3.40.50.300">
    <property type="entry name" value="P-loop containing nucleotide triphosphate hydrolases"/>
    <property type="match status" value="1"/>
</dbReference>
<dbReference type="InterPro" id="IPR011990">
    <property type="entry name" value="TPR-like_helical_dom_sf"/>
</dbReference>
<evidence type="ECO:0000256" key="3">
    <source>
        <dbReference type="ARBA" id="ARBA00023015"/>
    </source>
</evidence>
<dbReference type="InterPro" id="IPR051677">
    <property type="entry name" value="AfsR-DnrI-RedD_regulator"/>
</dbReference>
<proteinExistence type="inferred from homology"/>
<organism evidence="9 10">
    <name type="scientific">Streptomyces flavotricini</name>
    <dbReference type="NCBI Taxonomy" id="66888"/>
    <lineage>
        <taxon>Bacteria</taxon>
        <taxon>Bacillati</taxon>
        <taxon>Actinomycetota</taxon>
        <taxon>Actinomycetes</taxon>
        <taxon>Kitasatosporales</taxon>
        <taxon>Streptomycetaceae</taxon>
        <taxon>Streptomyces</taxon>
    </lineage>
</organism>
<evidence type="ECO:0000259" key="8">
    <source>
        <dbReference type="PROSITE" id="PS51755"/>
    </source>
</evidence>
<evidence type="ECO:0000256" key="2">
    <source>
        <dbReference type="ARBA" id="ARBA00023012"/>
    </source>
</evidence>
<keyword evidence="3" id="KW-0805">Transcription regulation</keyword>
<keyword evidence="5" id="KW-0804">Transcription</keyword>
<dbReference type="SUPFAM" id="SSF52540">
    <property type="entry name" value="P-loop containing nucleoside triphosphate hydrolases"/>
    <property type="match status" value="1"/>
</dbReference>
<dbReference type="Pfam" id="PF00931">
    <property type="entry name" value="NB-ARC"/>
    <property type="match status" value="1"/>
</dbReference>
<comment type="caution">
    <text evidence="9">The sequence shown here is derived from an EMBL/GenBank/DDBJ whole genome shotgun (WGS) entry which is preliminary data.</text>
</comment>
<reference evidence="9 10" key="1">
    <citation type="submission" date="2021-08" db="EMBL/GenBank/DDBJ databases">
        <title>Genomic Architecture of Streptomyces flavotricini NGL1 and Streptomyces erythrochromogenes HMS4 With Differential Plant Beneficial attributes and laccase production capabilities.</title>
        <authorList>
            <person name="Salwan R."/>
            <person name="Kaur R."/>
            <person name="Sharma V."/>
        </authorList>
    </citation>
    <scope>NUCLEOTIDE SEQUENCE [LARGE SCALE GENOMIC DNA]</scope>
    <source>
        <strain evidence="9 10">NGL1</strain>
    </source>
</reference>
<dbReference type="CDD" id="cd15831">
    <property type="entry name" value="BTAD"/>
    <property type="match status" value="1"/>
</dbReference>
<dbReference type="SMART" id="SM00862">
    <property type="entry name" value="Trans_reg_C"/>
    <property type="match status" value="1"/>
</dbReference>
<feature type="compositionally biased region" description="Pro residues" evidence="7">
    <location>
        <begin position="239"/>
        <end position="260"/>
    </location>
</feature>
<dbReference type="EMBL" id="JAINUL010000001">
    <property type="protein sequence ID" value="MCC0100159.1"/>
    <property type="molecule type" value="Genomic_DNA"/>
</dbReference>
<dbReference type="InterPro" id="IPR027417">
    <property type="entry name" value="P-loop_NTPase"/>
</dbReference>
<feature type="DNA-binding region" description="OmpR/PhoB-type" evidence="6">
    <location>
        <begin position="1"/>
        <end position="96"/>
    </location>
</feature>
<dbReference type="Gene3D" id="1.25.40.10">
    <property type="entry name" value="Tetratricopeptide repeat domain"/>
    <property type="match status" value="2"/>
</dbReference>
<keyword evidence="10" id="KW-1185">Reference proteome</keyword>
<feature type="domain" description="OmpR/PhoB-type" evidence="8">
    <location>
        <begin position="1"/>
        <end position="96"/>
    </location>
</feature>